<keyword evidence="10" id="KW-0234">DNA repair</keyword>
<dbReference type="STRING" id="1616788.AR543_22085"/>
<reference evidence="13 14" key="2">
    <citation type="journal article" date="2016" name="Int. J. Syst. Evol. Microbiol.">
        <title>Paenibacillus bovis sp. nov., isolated from raw yak (Bos grunniens) milk.</title>
        <authorList>
            <person name="Gao C."/>
            <person name="Han J."/>
            <person name="Liu Z."/>
            <person name="Xu X."/>
            <person name="Hang F."/>
            <person name="Wu Z."/>
        </authorList>
    </citation>
    <scope>NUCLEOTIDE SEQUENCE [LARGE SCALE GENOMIC DNA]</scope>
    <source>
        <strain evidence="13 14">BD3526</strain>
    </source>
</reference>
<dbReference type="PANTHER" id="PTHR34185">
    <property type="entry name" value="DIADENYLATE CYCLASE"/>
    <property type="match status" value="1"/>
</dbReference>
<evidence type="ECO:0000256" key="7">
    <source>
        <dbReference type="ARBA" id="ARBA00022840"/>
    </source>
</evidence>
<dbReference type="GO" id="GO:0004016">
    <property type="term" value="F:adenylate cyclase activity"/>
    <property type="evidence" value="ECO:0007669"/>
    <property type="project" value="TreeGrafter"/>
</dbReference>
<keyword evidence="14" id="KW-1185">Reference proteome</keyword>
<keyword evidence="5" id="KW-0547">Nucleotide-binding</keyword>
<evidence type="ECO:0000256" key="10">
    <source>
        <dbReference type="ARBA" id="ARBA00023204"/>
    </source>
</evidence>
<dbReference type="KEGG" id="pbv:AR543_22085"/>
<evidence type="ECO:0000256" key="11">
    <source>
        <dbReference type="ARBA" id="ARBA00066492"/>
    </source>
</evidence>
<evidence type="ECO:0000313" key="13">
    <source>
        <dbReference type="EMBL" id="ANF98412.1"/>
    </source>
</evidence>
<dbReference type="Gene3D" id="1.20.1260.110">
    <property type="entry name" value="DNA integrity scanning linker region"/>
    <property type="match status" value="1"/>
</dbReference>
<dbReference type="EC" id="2.7.7.85" evidence="11"/>
<organism evidence="13 14">
    <name type="scientific">Paenibacillus bovis</name>
    <dbReference type="NCBI Taxonomy" id="1616788"/>
    <lineage>
        <taxon>Bacteria</taxon>
        <taxon>Bacillati</taxon>
        <taxon>Bacillota</taxon>
        <taxon>Bacilli</taxon>
        <taxon>Bacillales</taxon>
        <taxon>Paenibacillaceae</taxon>
        <taxon>Paenibacillus</taxon>
    </lineage>
</organism>
<dbReference type="HAMAP" id="MF_01438">
    <property type="entry name" value="DisA"/>
    <property type="match status" value="1"/>
</dbReference>
<dbReference type="GO" id="GO:0106408">
    <property type="term" value="F:diadenylate cyclase activity"/>
    <property type="evidence" value="ECO:0007669"/>
    <property type="project" value="UniProtKB-EC"/>
</dbReference>
<reference evidence="14" key="1">
    <citation type="submission" date="2015-10" db="EMBL/GenBank/DDBJ databases">
        <title>Genome of Paenibacillus bovis sp. nov.</title>
        <authorList>
            <person name="Wu Z."/>
            <person name="Gao C."/>
            <person name="Liu Z."/>
            <person name="Zheng H."/>
        </authorList>
    </citation>
    <scope>NUCLEOTIDE SEQUENCE [LARGE SCALE GENOMIC DNA]</scope>
    <source>
        <strain evidence="14">BD3526</strain>
    </source>
</reference>
<evidence type="ECO:0000256" key="8">
    <source>
        <dbReference type="ARBA" id="ARBA00022842"/>
    </source>
</evidence>
<keyword evidence="3" id="KW-0808">Transferase</keyword>
<dbReference type="EMBL" id="CP013023">
    <property type="protein sequence ID" value="ANF98412.1"/>
    <property type="molecule type" value="Genomic_DNA"/>
</dbReference>
<keyword evidence="7" id="KW-0067">ATP-binding</keyword>
<sequence>MKEISQAEKINRLLKMVAPGTAFRDGLENVLRAKTGGLIVVGSTPQLMEVVDGGFSIDCEFSPNYLYELAKMDGAIILSGDLKRILYANTQLIPDSSISSIETGIRHRTAERVAKQTGELVISISQRRNIITLYKGNLRYALKEIGVILTKANQAIQTLERYQAVLSQALTNLTASEFEQMVTISEVAGVIQRVEMVLRIQTEISRYITELGAEGRLISMQMEEMVGNTEEEFRLLLKDYGRDCSEDKLNEIVNNLKRITDNELMDITQIVKMLGYPVAIAQSEEVVHARGYRVLNKIPRLPNVIIHNLVERFEALHQVIGASIEELDEVDGIGEVRARTIRAGLERIQEQVFIDRQI</sequence>
<protein>
    <recommendedName>
        <fullName evidence="11">diadenylate cyclase</fullName>
        <ecNumber evidence="11">2.7.7.85</ecNumber>
    </recommendedName>
</protein>
<dbReference type="GO" id="GO:0003677">
    <property type="term" value="F:DNA binding"/>
    <property type="evidence" value="ECO:0007669"/>
    <property type="project" value="UniProtKB-KW"/>
</dbReference>
<dbReference type="InterPro" id="IPR003390">
    <property type="entry name" value="DNA_integrity_scan_DisA_N"/>
</dbReference>
<dbReference type="GO" id="GO:0006281">
    <property type="term" value="P:DNA repair"/>
    <property type="evidence" value="ECO:0007669"/>
    <property type="project" value="UniProtKB-KW"/>
</dbReference>
<dbReference type="InterPro" id="IPR018906">
    <property type="entry name" value="DNA_integrity_scan_DisA_link"/>
</dbReference>
<dbReference type="Proteomes" id="UP000078148">
    <property type="component" value="Chromosome"/>
</dbReference>
<dbReference type="PANTHER" id="PTHR34185:SF3">
    <property type="entry name" value="DNA INTEGRITY SCANNING PROTEIN DISA"/>
    <property type="match status" value="1"/>
</dbReference>
<accession>A0A172ZLY0</accession>
<evidence type="ECO:0000256" key="1">
    <source>
        <dbReference type="ARBA" id="ARBA00000877"/>
    </source>
</evidence>
<dbReference type="FunFam" id="3.40.1700.10:FF:000001">
    <property type="entry name" value="DNA integrity scanning protein DisA"/>
    <property type="match status" value="1"/>
</dbReference>
<dbReference type="Pfam" id="PF10635">
    <property type="entry name" value="DisA-linker"/>
    <property type="match status" value="1"/>
</dbReference>
<gene>
    <name evidence="13" type="ORF">AR543_22085</name>
</gene>
<dbReference type="PROSITE" id="PS51794">
    <property type="entry name" value="DAC"/>
    <property type="match status" value="1"/>
</dbReference>
<evidence type="ECO:0000256" key="3">
    <source>
        <dbReference type="ARBA" id="ARBA00022679"/>
    </source>
</evidence>
<dbReference type="AlphaFoldDB" id="A0A172ZLY0"/>
<dbReference type="RefSeq" id="WP_060536451.1">
    <property type="nucleotide sequence ID" value="NZ_CP013023.1"/>
</dbReference>
<keyword evidence="8" id="KW-0460">Magnesium</keyword>
<evidence type="ECO:0000256" key="6">
    <source>
        <dbReference type="ARBA" id="ARBA00022763"/>
    </source>
</evidence>
<dbReference type="OrthoDB" id="41841at2"/>
<evidence type="ECO:0000256" key="5">
    <source>
        <dbReference type="ARBA" id="ARBA00022741"/>
    </source>
</evidence>
<feature type="domain" description="DAC" evidence="12">
    <location>
        <begin position="7"/>
        <end position="145"/>
    </location>
</feature>
<dbReference type="InterPro" id="IPR036888">
    <property type="entry name" value="DNA_integrity_DisA_N_sf"/>
</dbReference>
<dbReference type="GO" id="GO:0005524">
    <property type="term" value="F:ATP binding"/>
    <property type="evidence" value="ECO:0007669"/>
    <property type="project" value="UniProtKB-KW"/>
</dbReference>
<name>A0A172ZLY0_9BACL</name>
<dbReference type="InterPro" id="IPR050338">
    <property type="entry name" value="DisA"/>
</dbReference>
<dbReference type="InterPro" id="IPR010994">
    <property type="entry name" value="RuvA_2-like"/>
</dbReference>
<evidence type="ECO:0000313" key="14">
    <source>
        <dbReference type="Proteomes" id="UP000078148"/>
    </source>
</evidence>
<comment type="catalytic activity">
    <reaction evidence="1">
        <text>2 ATP = 3',3'-c-di-AMP + 2 diphosphate</text>
        <dbReference type="Rhea" id="RHEA:35655"/>
        <dbReference type="ChEBI" id="CHEBI:30616"/>
        <dbReference type="ChEBI" id="CHEBI:33019"/>
        <dbReference type="ChEBI" id="CHEBI:71500"/>
        <dbReference type="EC" id="2.7.7.85"/>
    </reaction>
</comment>
<dbReference type="InterPro" id="IPR023763">
    <property type="entry name" value="DNA_integrity_scanning_protein"/>
</dbReference>
<keyword evidence="6" id="KW-0227">DNA damage</keyword>
<dbReference type="Gene3D" id="1.10.150.20">
    <property type="entry name" value="5' to 3' exonuclease, C-terminal subdomain"/>
    <property type="match status" value="1"/>
</dbReference>
<evidence type="ECO:0000256" key="2">
    <source>
        <dbReference type="ARBA" id="ARBA00001946"/>
    </source>
</evidence>
<comment type="cofactor">
    <cofactor evidence="2">
        <name>Mg(2+)</name>
        <dbReference type="ChEBI" id="CHEBI:18420"/>
    </cofactor>
</comment>
<dbReference type="SUPFAM" id="SSF143597">
    <property type="entry name" value="YojJ-like"/>
    <property type="match status" value="1"/>
</dbReference>
<keyword evidence="4" id="KW-0548">Nucleotidyltransferase</keyword>
<evidence type="ECO:0000256" key="4">
    <source>
        <dbReference type="ARBA" id="ARBA00022695"/>
    </source>
</evidence>
<dbReference type="SUPFAM" id="SSF47781">
    <property type="entry name" value="RuvA domain 2-like"/>
    <property type="match status" value="1"/>
</dbReference>
<keyword evidence="9" id="KW-0238">DNA-binding</keyword>
<dbReference type="InterPro" id="IPR038331">
    <property type="entry name" value="DisA_sf"/>
</dbReference>
<dbReference type="NCBIfam" id="NF010009">
    <property type="entry name" value="PRK13482.1"/>
    <property type="match status" value="1"/>
</dbReference>
<dbReference type="Gene3D" id="3.40.1700.10">
    <property type="entry name" value="DNA integrity scanning protein, DisA, N-terminal domain"/>
    <property type="match status" value="1"/>
</dbReference>
<evidence type="ECO:0000259" key="12">
    <source>
        <dbReference type="PROSITE" id="PS51794"/>
    </source>
</evidence>
<evidence type="ECO:0000256" key="9">
    <source>
        <dbReference type="ARBA" id="ARBA00023125"/>
    </source>
</evidence>
<dbReference type="Pfam" id="PF02457">
    <property type="entry name" value="DAC"/>
    <property type="match status" value="1"/>
</dbReference>
<proteinExistence type="inferred from homology"/>